<evidence type="ECO:0000256" key="2">
    <source>
        <dbReference type="SAM" id="Phobius"/>
    </source>
</evidence>
<keyword evidence="2" id="KW-0472">Membrane</keyword>
<keyword evidence="2" id="KW-1133">Transmembrane helix</keyword>
<sequence length="93" mass="10728">MRNEENQLRALWADDPEPDNEEDSLEKLLSKSKKITAAKDVMSIFVGWVWVLFLGVGASAYSAKRRLELHKQEASKKPLFESKQTNNRNNNEH</sequence>
<name>A0ABU3SYX0_9ALTE</name>
<dbReference type="Proteomes" id="UP001247805">
    <property type="component" value="Unassembled WGS sequence"/>
</dbReference>
<feature type="region of interest" description="Disordered" evidence="1">
    <location>
        <begin position="72"/>
        <end position="93"/>
    </location>
</feature>
<comment type="caution">
    <text evidence="3">The sequence shown here is derived from an EMBL/GenBank/DDBJ whole genome shotgun (WGS) entry which is preliminary data.</text>
</comment>
<dbReference type="EMBL" id="JAWDIO010000002">
    <property type="protein sequence ID" value="MDU0355201.1"/>
    <property type="molecule type" value="Genomic_DNA"/>
</dbReference>
<evidence type="ECO:0000313" key="3">
    <source>
        <dbReference type="EMBL" id="MDU0355201.1"/>
    </source>
</evidence>
<organism evidence="3 4">
    <name type="scientific">Paraglaciecola aquimarina</name>
    <dbReference type="NCBI Taxonomy" id="1235557"/>
    <lineage>
        <taxon>Bacteria</taxon>
        <taxon>Pseudomonadati</taxon>
        <taxon>Pseudomonadota</taxon>
        <taxon>Gammaproteobacteria</taxon>
        <taxon>Alteromonadales</taxon>
        <taxon>Alteromonadaceae</taxon>
        <taxon>Paraglaciecola</taxon>
    </lineage>
</organism>
<keyword evidence="4" id="KW-1185">Reference proteome</keyword>
<proteinExistence type="predicted"/>
<protein>
    <recommendedName>
        <fullName evidence="5">Transmembrane protein</fullName>
    </recommendedName>
</protein>
<gene>
    <name evidence="3" type="ORF">RS130_16005</name>
</gene>
<feature type="region of interest" description="Disordered" evidence="1">
    <location>
        <begin position="1"/>
        <end position="25"/>
    </location>
</feature>
<accession>A0ABU3SYX0</accession>
<feature type="compositionally biased region" description="Acidic residues" evidence="1">
    <location>
        <begin position="14"/>
        <end position="24"/>
    </location>
</feature>
<feature type="compositionally biased region" description="Polar residues" evidence="1">
    <location>
        <begin position="82"/>
        <end position="93"/>
    </location>
</feature>
<evidence type="ECO:0000256" key="1">
    <source>
        <dbReference type="SAM" id="MobiDB-lite"/>
    </source>
</evidence>
<feature type="transmembrane region" description="Helical" evidence="2">
    <location>
        <begin position="41"/>
        <end position="61"/>
    </location>
</feature>
<evidence type="ECO:0000313" key="4">
    <source>
        <dbReference type="Proteomes" id="UP001247805"/>
    </source>
</evidence>
<reference evidence="3 4" key="1">
    <citation type="submission" date="2023-10" db="EMBL/GenBank/DDBJ databases">
        <title>Glaciecola aquimarina strain GGW-M5 nov., isolated from a coastal seawater.</title>
        <authorList>
            <person name="Bayburt H."/>
            <person name="Kim J.M."/>
            <person name="Choi B.J."/>
            <person name="Jeon C.O."/>
        </authorList>
    </citation>
    <scope>NUCLEOTIDE SEQUENCE [LARGE SCALE GENOMIC DNA]</scope>
    <source>
        <strain evidence="3 4">KCTC 32108</strain>
    </source>
</reference>
<keyword evidence="2" id="KW-0812">Transmembrane</keyword>
<dbReference type="RefSeq" id="WP_316026748.1">
    <property type="nucleotide sequence ID" value="NZ_JAWDIO010000002.1"/>
</dbReference>
<evidence type="ECO:0008006" key="5">
    <source>
        <dbReference type="Google" id="ProtNLM"/>
    </source>
</evidence>